<dbReference type="EMBL" id="PXOT01000024">
    <property type="protein sequence ID" value="PSG89139.1"/>
    <property type="molecule type" value="Genomic_DNA"/>
</dbReference>
<accession>A0A2T1NAH3</accession>
<evidence type="ECO:0000313" key="2">
    <source>
        <dbReference type="Proteomes" id="UP000238430"/>
    </source>
</evidence>
<reference evidence="1 2" key="1">
    <citation type="submission" date="2018-03" db="EMBL/GenBank/DDBJ databases">
        <title>Mesoflavibacter sp. HG37 and Mesoflavibacter sp. HG96 sp.nov., two marine bacteria isolated from seawater of Western Pacific Ocean.</title>
        <authorList>
            <person name="Cheng H."/>
            <person name="Wu Y.-H."/>
            <person name="Guo L.-L."/>
            <person name="Xu X.-W."/>
        </authorList>
    </citation>
    <scope>NUCLEOTIDE SEQUENCE [LARGE SCALE GENOMIC DNA]</scope>
    <source>
        <strain evidence="1 2">KCTC 42117</strain>
    </source>
</reference>
<dbReference type="Proteomes" id="UP000238430">
    <property type="component" value="Unassembled WGS sequence"/>
</dbReference>
<dbReference type="RefSeq" id="WP_106679131.1">
    <property type="nucleotide sequence ID" value="NZ_JACHWV010000003.1"/>
</dbReference>
<name>A0A2T1NAH3_9FLAO</name>
<comment type="caution">
    <text evidence="1">The sequence shown here is derived from an EMBL/GenBank/DDBJ whole genome shotgun (WGS) entry which is preliminary data.</text>
</comment>
<gene>
    <name evidence="1" type="ORF">C7H61_09280</name>
</gene>
<evidence type="ECO:0000313" key="1">
    <source>
        <dbReference type="EMBL" id="PSG89139.1"/>
    </source>
</evidence>
<organism evidence="1 2">
    <name type="scientific">Mesoflavibacter zeaxanthinifaciens subsp. sabulilitoris</name>
    <dbReference type="NCBI Taxonomy" id="1520893"/>
    <lineage>
        <taxon>Bacteria</taxon>
        <taxon>Pseudomonadati</taxon>
        <taxon>Bacteroidota</taxon>
        <taxon>Flavobacteriia</taxon>
        <taxon>Flavobacteriales</taxon>
        <taxon>Flavobacteriaceae</taxon>
        <taxon>Mesoflavibacter</taxon>
    </lineage>
</organism>
<protein>
    <submittedName>
        <fullName evidence="1">Uncharacterized protein</fullName>
    </submittedName>
</protein>
<dbReference type="AlphaFoldDB" id="A0A2T1NAH3"/>
<sequence length="119" mass="13777">MKKNYNCSDVAAKLDVNPCDIYVSGLMNDLNASLIEETNAIFYTALRKKGYDFSDDFQLEKFVKENCHAVYNEKQNVTTYYVKGKPFLMRKLNNIFDFDIKSDSVKETITSTVGTFYYL</sequence>
<proteinExistence type="predicted"/>
<keyword evidence="2" id="KW-1185">Reference proteome</keyword>